<dbReference type="EMBL" id="FOQY01000008">
    <property type="protein sequence ID" value="SFJ40997.1"/>
    <property type="molecule type" value="Genomic_DNA"/>
</dbReference>
<sequence>MINFLQLIPYCGTLVCIADSRYNRRTQRLPQAAVLRGRKRSMARIVFIGAGSVEPPKNVLSDIPIFPEPADSTPVLYGIAARGDLLSEGGR</sequence>
<evidence type="ECO:0000313" key="1">
    <source>
        <dbReference type="EMBL" id="SFJ40997.1"/>
    </source>
</evidence>
<proteinExistence type="predicted"/>
<evidence type="ECO:0000313" key="2">
    <source>
        <dbReference type="Proteomes" id="UP000199111"/>
    </source>
</evidence>
<dbReference type="Proteomes" id="UP000199111">
    <property type="component" value="Unassembled WGS sequence"/>
</dbReference>
<gene>
    <name evidence="1" type="ORF">SAMN05216275_108270</name>
</gene>
<name>A0A1I3R6M1_9ACTN</name>
<reference evidence="2" key="1">
    <citation type="submission" date="2016-10" db="EMBL/GenBank/DDBJ databases">
        <authorList>
            <person name="Varghese N."/>
            <person name="Submissions S."/>
        </authorList>
    </citation>
    <scope>NUCLEOTIDE SEQUENCE [LARGE SCALE GENOMIC DNA]</scope>
    <source>
        <strain evidence="2">CGMCC 4.2126</strain>
    </source>
</reference>
<protein>
    <submittedName>
        <fullName evidence="1">Uncharacterized protein</fullName>
    </submittedName>
</protein>
<dbReference type="AlphaFoldDB" id="A0A1I3R6M1"/>
<accession>A0A1I3R6M1</accession>
<keyword evidence="2" id="KW-1185">Reference proteome</keyword>
<organism evidence="1 2">
    <name type="scientific">Streptosporangium canum</name>
    <dbReference type="NCBI Taxonomy" id="324952"/>
    <lineage>
        <taxon>Bacteria</taxon>
        <taxon>Bacillati</taxon>
        <taxon>Actinomycetota</taxon>
        <taxon>Actinomycetes</taxon>
        <taxon>Streptosporangiales</taxon>
        <taxon>Streptosporangiaceae</taxon>
        <taxon>Streptosporangium</taxon>
    </lineage>
</organism>